<keyword evidence="2" id="KW-1185">Reference proteome</keyword>
<protein>
    <submittedName>
        <fullName evidence="1">Uncharacterized protein</fullName>
    </submittedName>
</protein>
<name>A0A4Q2SFJ2_9ACTN</name>
<accession>A0A4Q2SFJ2</accession>
<dbReference type="Proteomes" id="UP000293291">
    <property type="component" value="Unassembled WGS sequence"/>
</dbReference>
<reference evidence="1 2" key="1">
    <citation type="submission" date="2019-01" db="EMBL/GenBank/DDBJ databases">
        <title>Novel species of Nocardioides.</title>
        <authorList>
            <person name="Liu Q."/>
            <person name="Xin Y.-H."/>
        </authorList>
    </citation>
    <scope>NUCLEOTIDE SEQUENCE [LARGE SCALE GENOMIC DNA]</scope>
    <source>
        <strain evidence="1 2">CGMCC 4.6875</strain>
    </source>
</reference>
<evidence type="ECO:0000313" key="1">
    <source>
        <dbReference type="EMBL" id="RYC02330.1"/>
    </source>
</evidence>
<comment type="caution">
    <text evidence="1">The sequence shown here is derived from an EMBL/GenBank/DDBJ whole genome shotgun (WGS) entry which is preliminary data.</text>
</comment>
<dbReference type="OrthoDB" id="5124618at2"/>
<evidence type="ECO:0000313" key="2">
    <source>
        <dbReference type="Proteomes" id="UP000293291"/>
    </source>
</evidence>
<dbReference type="EMBL" id="SDWU01000009">
    <property type="protein sequence ID" value="RYC02330.1"/>
    <property type="molecule type" value="Genomic_DNA"/>
</dbReference>
<sequence>MTALSAVVGACGGDDADGTSVQDFMESAGQVRAITVSDIYDRDVSDVVIVCAYTGATAITDELGFDWPGATSLAKQVDTSDSHQAVIAVHHGEVVESEVMLIDVLYVCDMDLAYPATIDAGTTLKVSWSSTAWSDGTTKTVPVASVD</sequence>
<dbReference type="RefSeq" id="WP_129454943.1">
    <property type="nucleotide sequence ID" value="NZ_JACXYX010000005.1"/>
</dbReference>
<organism evidence="1 2">
    <name type="scientific">Nocardioides ganghwensis</name>
    <dbReference type="NCBI Taxonomy" id="252230"/>
    <lineage>
        <taxon>Bacteria</taxon>
        <taxon>Bacillati</taxon>
        <taxon>Actinomycetota</taxon>
        <taxon>Actinomycetes</taxon>
        <taxon>Propionibacteriales</taxon>
        <taxon>Nocardioidaceae</taxon>
        <taxon>Nocardioides</taxon>
    </lineage>
</organism>
<dbReference type="AlphaFoldDB" id="A0A4Q2SFJ2"/>
<gene>
    <name evidence="1" type="ORF">EUA07_09690</name>
</gene>
<proteinExistence type="predicted"/>